<dbReference type="InterPro" id="IPR020588">
    <property type="entry name" value="RecA_ATP-bd"/>
</dbReference>
<evidence type="ECO:0000256" key="10">
    <source>
        <dbReference type="ARBA" id="ARBA00044969"/>
    </source>
</evidence>
<evidence type="ECO:0000256" key="2">
    <source>
        <dbReference type="ARBA" id="ARBA00022515"/>
    </source>
</evidence>
<comment type="caution">
    <text evidence="15">The sequence shown here is derived from an EMBL/GenBank/DDBJ whole genome shotgun (WGS) entry which is preliminary data.</text>
</comment>
<accession>A0ABR7HQ33</accession>
<feature type="domain" description="RecA family profile 1" evidence="13">
    <location>
        <begin position="169"/>
        <end position="348"/>
    </location>
</feature>
<feature type="compositionally biased region" description="Basic and acidic residues" evidence="12">
    <location>
        <begin position="446"/>
        <end position="465"/>
    </location>
</feature>
<evidence type="ECO:0000259" key="13">
    <source>
        <dbReference type="PROSITE" id="PS50162"/>
    </source>
</evidence>
<keyword evidence="7" id="KW-0067">ATP-binding</keyword>
<dbReference type="EC" id="5.6.2.3" evidence="10"/>
<name>A0ABR7HQ33_9FIRM</name>
<evidence type="ECO:0000259" key="14">
    <source>
        <dbReference type="PROSITE" id="PS51199"/>
    </source>
</evidence>
<feature type="domain" description="SF4 helicase" evidence="14">
    <location>
        <begin position="166"/>
        <end position="433"/>
    </location>
</feature>
<evidence type="ECO:0000256" key="11">
    <source>
        <dbReference type="ARBA" id="ARBA00048954"/>
    </source>
</evidence>
<dbReference type="Pfam" id="PF03796">
    <property type="entry name" value="DnaB_C"/>
    <property type="match status" value="1"/>
</dbReference>
<dbReference type="SUPFAM" id="SSF52540">
    <property type="entry name" value="P-loop containing nucleoside triphosphate hydrolases"/>
    <property type="match status" value="1"/>
</dbReference>
<dbReference type="RefSeq" id="WP_186962871.1">
    <property type="nucleotide sequence ID" value="NZ_JACOPR010000001.1"/>
</dbReference>
<evidence type="ECO:0000256" key="12">
    <source>
        <dbReference type="SAM" id="MobiDB-lite"/>
    </source>
</evidence>
<feature type="region of interest" description="Disordered" evidence="12">
    <location>
        <begin position="442"/>
        <end position="465"/>
    </location>
</feature>
<evidence type="ECO:0000256" key="4">
    <source>
        <dbReference type="ARBA" id="ARBA00022741"/>
    </source>
</evidence>
<evidence type="ECO:0000256" key="8">
    <source>
        <dbReference type="ARBA" id="ARBA00023125"/>
    </source>
</evidence>
<sequence length="465" mass="51219">MMTDGLEAEQAVVGSILLDGQCLPVVEGLLRPEDFVLEADRAIYRTAVALARANRPVDPLTILEEARTRHADVSREYLMQLMEITPTAANVELYARQVREQSVRRAIRSLGEELQRRVDGHDETAAILAQAGRRVEELQTGGVGGDLLAPEESLLAFFDHRGKVDAGTACRFVPTGFRDIDLLLGGGMLAGGMYILAARPGMGKTTVALNIADRVAERSGPVLFVSLEMDEEQLTAKRLSRLAGIPGSRLLMDQLTEEEYQKLAQASAKLSRLPLHINRSPSVTVDDIALLARQVKDLRLLVVDYIGKISPGREGRRKDRIEYMTEISGALKTLARTLRIPALVLCQLNRQTEGQRDRVPQLSHLRDTGAIEQDADGVLFLYRADYYDRHRPGGFAPSPLEIIVAKNRHGGTGTCEMAACLALSKLHPVSNDPRRAWQRACAAEGVGRKEHTPAENEKRSEERTG</sequence>
<comment type="similarity">
    <text evidence="1">Belongs to the helicase family. DnaB subfamily.</text>
</comment>
<dbReference type="PANTHER" id="PTHR30153">
    <property type="entry name" value="REPLICATIVE DNA HELICASE DNAB"/>
    <property type="match status" value="1"/>
</dbReference>
<dbReference type="Gene3D" id="1.10.860.10">
    <property type="entry name" value="DNAb Helicase, Chain A"/>
    <property type="match status" value="1"/>
</dbReference>
<reference evidence="15 16" key="1">
    <citation type="submission" date="2020-08" db="EMBL/GenBank/DDBJ databases">
        <title>Genome public.</title>
        <authorList>
            <person name="Liu C."/>
            <person name="Sun Q."/>
        </authorList>
    </citation>
    <scope>NUCLEOTIDE SEQUENCE [LARGE SCALE GENOMIC DNA]</scope>
    <source>
        <strain evidence="15 16">New-38</strain>
    </source>
</reference>
<dbReference type="SUPFAM" id="SSF48024">
    <property type="entry name" value="N-terminal domain of DnaB helicase"/>
    <property type="match status" value="1"/>
</dbReference>
<gene>
    <name evidence="15" type="ORF">H8S34_01750</name>
</gene>
<dbReference type="InterPro" id="IPR036185">
    <property type="entry name" value="DNA_heli_DnaB-like_N_sf"/>
</dbReference>
<keyword evidence="16" id="KW-1185">Reference proteome</keyword>
<dbReference type="SMART" id="SM00382">
    <property type="entry name" value="AAA"/>
    <property type="match status" value="1"/>
</dbReference>
<evidence type="ECO:0000256" key="5">
    <source>
        <dbReference type="ARBA" id="ARBA00022801"/>
    </source>
</evidence>
<evidence type="ECO:0000313" key="15">
    <source>
        <dbReference type="EMBL" id="MBC5729556.1"/>
    </source>
</evidence>
<evidence type="ECO:0000256" key="6">
    <source>
        <dbReference type="ARBA" id="ARBA00022806"/>
    </source>
</evidence>
<keyword evidence="9" id="KW-0413">Isomerase</keyword>
<dbReference type="PANTHER" id="PTHR30153:SF2">
    <property type="entry name" value="REPLICATIVE DNA HELICASE"/>
    <property type="match status" value="1"/>
</dbReference>
<dbReference type="PROSITE" id="PS50162">
    <property type="entry name" value="RECA_2"/>
    <property type="match status" value="1"/>
</dbReference>
<evidence type="ECO:0000256" key="1">
    <source>
        <dbReference type="ARBA" id="ARBA00008428"/>
    </source>
</evidence>
<keyword evidence="6" id="KW-0347">Helicase</keyword>
<keyword evidence="3" id="KW-0235">DNA replication</keyword>
<dbReference type="InterPro" id="IPR007693">
    <property type="entry name" value="DNA_helicase_DnaB-like_N"/>
</dbReference>
<evidence type="ECO:0000256" key="3">
    <source>
        <dbReference type="ARBA" id="ARBA00022705"/>
    </source>
</evidence>
<dbReference type="Gene3D" id="3.40.50.300">
    <property type="entry name" value="P-loop containing nucleotide triphosphate hydrolases"/>
    <property type="match status" value="1"/>
</dbReference>
<dbReference type="Proteomes" id="UP000660021">
    <property type="component" value="Unassembled WGS sequence"/>
</dbReference>
<comment type="catalytic activity">
    <reaction evidence="11">
        <text>ATP + H2O = ADP + phosphate + H(+)</text>
        <dbReference type="Rhea" id="RHEA:13065"/>
        <dbReference type="ChEBI" id="CHEBI:15377"/>
        <dbReference type="ChEBI" id="CHEBI:15378"/>
        <dbReference type="ChEBI" id="CHEBI:30616"/>
        <dbReference type="ChEBI" id="CHEBI:43474"/>
        <dbReference type="ChEBI" id="CHEBI:456216"/>
        <dbReference type="EC" id="5.6.2.3"/>
    </reaction>
</comment>
<dbReference type="InterPro" id="IPR003593">
    <property type="entry name" value="AAA+_ATPase"/>
</dbReference>
<proteinExistence type="inferred from homology"/>
<organism evidence="15 16">
    <name type="scientific">Pseudoflavonifractor hominis</name>
    <dbReference type="NCBI Taxonomy" id="2763059"/>
    <lineage>
        <taxon>Bacteria</taxon>
        <taxon>Bacillati</taxon>
        <taxon>Bacillota</taxon>
        <taxon>Clostridia</taxon>
        <taxon>Eubacteriales</taxon>
        <taxon>Oscillospiraceae</taxon>
        <taxon>Pseudoflavonifractor</taxon>
    </lineage>
</organism>
<evidence type="ECO:0000313" key="16">
    <source>
        <dbReference type="Proteomes" id="UP000660021"/>
    </source>
</evidence>
<keyword evidence="8" id="KW-0238">DNA-binding</keyword>
<dbReference type="Pfam" id="PF00772">
    <property type="entry name" value="DnaB"/>
    <property type="match status" value="1"/>
</dbReference>
<evidence type="ECO:0000256" key="7">
    <source>
        <dbReference type="ARBA" id="ARBA00022840"/>
    </source>
</evidence>
<keyword evidence="2" id="KW-0639">Primosome</keyword>
<evidence type="ECO:0000256" key="9">
    <source>
        <dbReference type="ARBA" id="ARBA00023235"/>
    </source>
</evidence>
<dbReference type="InterPro" id="IPR007694">
    <property type="entry name" value="DNA_helicase_DnaB-like_C"/>
</dbReference>
<dbReference type="InterPro" id="IPR027417">
    <property type="entry name" value="P-loop_NTPase"/>
</dbReference>
<keyword evidence="4" id="KW-0547">Nucleotide-binding</keyword>
<protein>
    <recommendedName>
        <fullName evidence="10">DNA 5'-3' helicase</fullName>
        <ecNumber evidence="10">5.6.2.3</ecNumber>
    </recommendedName>
</protein>
<dbReference type="InterPro" id="IPR016136">
    <property type="entry name" value="DNA_helicase_N/primase_C"/>
</dbReference>
<dbReference type="EMBL" id="JACOPR010000001">
    <property type="protein sequence ID" value="MBC5729556.1"/>
    <property type="molecule type" value="Genomic_DNA"/>
</dbReference>
<dbReference type="PROSITE" id="PS51199">
    <property type="entry name" value="SF4_HELICASE"/>
    <property type="match status" value="1"/>
</dbReference>
<keyword evidence="5" id="KW-0378">Hydrolase</keyword>